<dbReference type="Gene3D" id="3.30.230.80">
    <property type="match status" value="1"/>
</dbReference>
<evidence type="ECO:0000313" key="4">
    <source>
        <dbReference type="EMBL" id="CAA2955994.1"/>
    </source>
</evidence>
<evidence type="ECO:0000256" key="3">
    <source>
        <dbReference type="SAM" id="MobiDB-lite"/>
    </source>
</evidence>
<comment type="similarity">
    <text evidence="1">Belongs to the heat shock protein 90 family.</text>
</comment>
<proteinExistence type="inferred from homology"/>
<dbReference type="EMBL" id="CACTIH010000171">
    <property type="protein sequence ID" value="CAA2955994.1"/>
    <property type="molecule type" value="Genomic_DNA"/>
</dbReference>
<name>A0A8S0PR21_OLEEU</name>
<dbReference type="GO" id="GO:0051082">
    <property type="term" value="F:unfolded protein binding"/>
    <property type="evidence" value="ECO:0007669"/>
    <property type="project" value="InterPro"/>
</dbReference>
<accession>A0A8S0PR21</accession>
<evidence type="ECO:0000256" key="1">
    <source>
        <dbReference type="ARBA" id="ARBA00008239"/>
    </source>
</evidence>
<dbReference type="Gramene" id="OE9A017193T1">
    <property type="protein sequence ID" value="OE9A017193C1"/>
    <property type="gene ID" value="OE9A017193"/>
</dbReference>
<dbReference type="PANTHER" id="PTHR11528">
    <property type="entry name" value="HEAT SHOCK PROTEIN 90 FAMILY MEMBER"/>
    <property type="match status" value="1"/>
</dbReference>
<evidence type="ECO:0000313" key="5">
    <source>
        <dbReference type="Proteomes" id="UP000594638"/>
    </source>
</evidence>
<protein>
    <submittedName>
        <fullName evidence="4">Endoplasmin homolog</fullName>
    </submittedName>
</protein>
<keyword evidence="5" id="KW-1185">Reference proteome</keyword>
<comment type="caution">
    <text evidence="4">The sequence shown here is derived from an EMBL/GenBank/DDBJ whole genome shotgun (WGS) entry which is preliminary data.</text>
</comment>
<dbReference type="AlphaFoldDB" id="A0A8S0PR21"/>
<dbReference type="GO" id="GO:0016887">
    <property type="term" value="F:ATP hydrolysis activity"/>
    <property type="evidence" value="ECO:0007669"/>
    <property type="project" value="InterPro"/>
</dbReference>
<dbReference type="InterPro" id="IPR037196">
    <property type="entry name" value="HSP90_C"/>
</dbReference>
<dbReference type="Gene3D" id="1.20.120.790">
    <property type="entry name" value="Heat shock protein 90, C-terminal domain"/>
    <property type="match status" value="1"/>
</dbReference>
<feature type="compositionally biased region" description="Basic residues" evidence="3">
    <location>
        <begin position="1"/>
        <end position="14"/>
    </location>
</feature>
<keyword evidence="2" id="KW-0143">Chaperone</keyword>
<dbReference type="InterPro" id="IPR001404">
    <property type="entry name" value="Hsp90_fam"/>
</dbReference>
<dbReference type="OrthoDB" id="1289836at2759"/>
<feature type="region of interest" description="Disordered" evidence="3">
    <location>
        <begin position="1"/>
        <end position="21"/>
    </location>
</feature>
<dbReference type="GO" id="GO:0005524">
    <property type="term" value="F:ATP binding"/>
    <property type="evidence" value="ECO:0007669"/>
    <property type="project" value="InterPro"/>
</dbReference>
<dbReference type="InterPro" id="IPR020568">
    <property type="entry name" value="Ribosomal_Su5_D2-typ_SF"/>
</dbReference>
<dbReference type="Proteomes" id="UP000594638">
    <property type="component" value="Unassembled WGS sequence"/>
</dbReference>
<dbReference type="SUPFAM" id="SSF54211">
    <property type="entry name" value="Ribosomal protein S5 domain 2-like"/>
    <property type="match status" value="1"/>
</dbReference>
<dbReference type="GO" id="GO:0140662">
    <property type="term" value="F:ATP-dependent protein folding chaperone"/>
    <property type="evidence" value="ECO:0007669"/>
    <property type="project" value="InterPro"/>
</dbReference>
<organism evidence="4 5">
    <name type="scientific">Olea europaea subsp. europaea</name>
    <dbReference type="NCBI Taxonomy" id="158383"/>
    <lineage>
        <taxon>Eukaryota</taxon>
        <taxon>Viridiplantae</taxon>
        <taxon>Streptophyta</taxon>
        <taxon>Embryophyta</taxon>
        <taxon>Tracheophyta</taxon>
        <taxon>Spermatophyta</taxon>
        <taxon>Magnoliopsida</taxon>
        <taxon>eudicotyledons</taxon>
        <taxon>Gunneridae</taxon>
        <taxon>Pentapetalae</taxon>
        <taxon>asterids</taxon>
        <taxon>lamiids</taxon>
        <taxon>Lamiales</taxon>
        <taxon>Oleaceae</taxon>
        <taxon>Oleeae</taxon>
        <taxon>Olea</taxon>
    </lineage>
</organism>
<sequence length="337" mass="39152">MKLNPMRKGRKKRMRENPRQRQLKKTTYEWELLNDVRAIWLRNPKEDFSDEKPLGWSHFSAEGDVEFKAIWCPRLDSYCDLWNQGLVDYDTLPLNVSGEMLQQNSSLKTIKKTLIRKALDMICKLDEEDPDESNDKDKKDCGNWQPNYRLLLVPDLVMKLNDVADNEESSDSNEKKECVQGLKIEKDSKDKELKESFKELTKWWKGALASENIDHVKISNRLADTQCVVVTSKYDWSAHMERIMQPQTISDASKQAYKRGKRVLEINRAHQAACSVKTSLNISLDVTVEEKNPILNPGLKRQNLLRTLKIVLKITMMMLTTNCRSMILESIYIVQNA</sequence>
<dbReference type="Pfam" id="PF00183">
    <property type="entry name" value="HSP90"/>
    <property type="match status" value="3"/>
</dbReference>
<evidence type="ECO:0000256" key="2">
    <source>
        <dbReference type="ARBA" id="ARBA00023186"/>
    </source>
</evidence>
<gene>
    <name evidence="4" type="ORF">OLEA9_A017193</name>
</gene>
<reference evidence="4 5" key="1">
    <citation type="submission" date="2019-12" db="EMBL/GenBank/DDBJ databases">
        <authorList>
            <person name="Alioto T."/>
            <person name="Alioto T."/>
            <person name="Gomez Garrido J."/>
        </authorList>
    </citation>
    <scope>NUCLEOTIDE SEQUENCE [LARGE SCALE GENOMIC DNA]</scope>
</reference>
<dbReference type="SUPFAM" id="SSF110942">
    <property type="entry name" value="HSP90 C-terminal domain"/>
    <property type="match status" value="1"/>
</dbReference>